<gene>
    <name evidence="2" type="ORF">ENM66_03260</name>
    <name evidence="1" type="ORF">ENP99_00940</name>
</gene>
<comment type="caution">
    <text evidence="2">The sequence shown here is derived from an EMBL/GenBank/DDBJ whole genome shotgun (WGS) entry which is preliminary data.</text>
</comment>
<evidence type="ECO:0000313" key="1">
    <source>
        <dbReference type="EMBL" id="HEH30673.1"/>
    </source>
</evidence>
<dbReference type="EMBL" id="DRYQ01000049">
    <property type="protein sequence ID" value="HHQ50351.1"/>
    <property type="molecule type" value="Genomic_DNA"/>
</dbReference>
<dbReference type="EMBL" id="DSLL01000007">
    <property type="protein sequence ID" value="HEH30673.1"/>
    <property type="molecule type" value="Genomic_DNA"/>
</dbReference>
<accession>A0A7J3Z6R7</accession>
<reference evidence="2" key="1">
    <citation type="journal article" date="2020" name="mSystems">
        <title>Genome- and Community-Level Interaction Insights into Carbon Utilization and Element Cycling Functions of Hydrothermarchaeota in Hydrothermal Sediment.</title>
        <authorList>
            <person name="Zhou Z."/>
            <person name="Liu Y."/>
            <person name="Xu W."/>
            <person name="Pan J."/>
            <person name="Luo Z.H."/>
            <person name="Li M."/>
        </authorList>
    </citation>
    <scope>NUCLEOTIDE SEQUENCE [LARGE SCALE GENOMIC DNA]</scope>
    <source>
        <strain evidence="2">SpSt-1105</strain>
        <strain evidence="1">SpSt-27</strain>
    </source>
</reference>
<protein>
    <submittedName>
        <fullName evidence="2">Uncharacterized protein</fullName>
    </submittedName>
</protein>
<sequence length="198" mass="22061">MRRKRAVFEILGVKELFKPAIKSPLSDNLTILGYPDYPTYGTVVVWGSGVKLRIPPAQEQTLGGTISKLVDTIVAVLSRPGILSVAELAVDVVSTYLNNAPPYPSEPGDYCRKEERWSNIHTRLSEHSEIDVGYAWALQGLSARCAGKIYQDREESVQKESNLLTFFRAVMPSVIMGRTELLFSIDGRVIIPIIRAWP</sequence>
<dbReference type="AlphaFoldDB" id="A0A7J3Z6R7"/>
<name>A0A7J3Z6R7_9CREN</name>
<organism evidence="2">
    <name type="scientific">Ignisphaera aggregans</name>
    <dbReference type="NCBI Taxonomy" id="334771"/>
    <lineage>
        <taxon>Archaea</taxon>
        <taxon>Thermoproteota</taxon>
        <taxon>Thermoprotei</taxon>
        <taxon>Desulfurococcales</taxon>
        <taxon>Desulfurococcaceae</taxon>
        <taxon>Ignisphaera</taxon>
    </lineage>
</organism>
<evidence type="ECO:0000313" key="2">
    <source>
        <dbReference type="EMBL" id="HHQ50351.1"/>
    </source>
</evidence>
<proteinExistence type="predicted"/>